<proteinExistence type="predicted"/>
<gene>
    <name evidence="2" type="ORF">ECE50_003110</name>
</gene>
<protein>
    <submittedName>
        <fullName evidence="2">Uncharacterized protein</fullName>
    </submittedName>
</protein>
<dbReference type="OrthoDB" id="1496017at2"/>
<dbReference type="Proteomes" id="UP000281028">
    <property type="component" value="Unassembled WGS sequence"/>
</dbReference>
<feature type="region of interest" description="Disordered" evidence="1">
    <location>
        <begin position="1"/>
        <end position="80"/>
    </location>
</feature>
<organism evidence="2 3">
    <name type="scientific">Chitinophaga solisilvae</name>
    <dbReference type="NCBI Taxonomy" id="1233460"/>
    <lineage>
        <taxon>Bacteria</taxon>
        <taxon>Pseudomonadati</taxon>
        <taxon>Bacteroidota</taxon>
        <taxon>Chitinophagia</taxon>
        <taxon>Chitinophagales</taxon>
        <taxon>Chitinophagaceae</taxon>
        <taxon>Chitinophaga</taxon>
    </lineage>
</organism>
<evidence type="ECO:0000313" key="3">
    <source>
        <dbReference type="Proteomes" id="UP000281028"/>
    </source>
</evidence>
<accession>A0A9Q5GRY6</accession>
<dbReference type="AlphaFoldDB" id="A0A9Q5GRY6"/>
<name>A0A9Q5GRY6_9BACT</name>
<keyword evidence="3" id="KW-1185">Reference proteome</keyword>
<feature type="compositionally biased region" description="Basic and acidic residues" evidence="1">
    <location>
        <begin position="1"/>
        <end position="14"/>
    </location>
</feature>
<comment type="caution">
    <text evidence="2">The sequence shown here is derived from an EMBL/GenBank/DDBJ whole genome shotgun (WGS) entry which is preliminary data.</text>
</comment>
<reference evidence="2" key="1">
    <citation type="submission" date="2020-05" db="EMBL/GenBank/DDBJ databases">
        <title>Chitinophaga laudate sp. nov., isolated from a tropical peat swamp.</title>
        <authorList>
            <person name="Goh C.B.S."/>
            <person name="Lee M.S."/>
            <person name="Parimannan S."/>
            <person name="Pasbakhsh P."/>
            <person name="Yule C.M."/>
            <person name="Rajandas H."/>
            <person name="Loke S."/>
            <person name="Croft L."/>
            <person name="Tan J.B.L."/>
        </authorList>
    </citation>
    <scope>NUCLEOTIDE SEQUENCE</scope>
    <source>
        <strain evidence="2">Mgbs1</strain>
    </source>
</reference>
<evidence type="ECO:0000313" key="2">
    <source>
        <dbReference type="EMBL" id="NSL85804.1"/>
    </source>
</evidence>
<evidence type="ECO:0000256" key="1">
    <source>
        <dbReference type="SAM" id="MobiDB-lite"/>
    </source>
</evidence>
<sequence length="80" mass="9129">MEDEGFDRFQKEVEVETPGGHKGKRYIDLRGTKSKTGEFKDIQVGKQNKNGTPVSRERKALDDIEQAGHPRPDFVPYNKP</sequence>
<dbReference type="EMBL" id="RIAR02000001">
    <property type="protein sequence ID" value="NSL85804.1"/>
    <property type="molecule type" value="Genomic_DNA"/>
</dbReference>
<feature type="compositionally biased region" description="Basic and acidic residues" evidence="1">
    <location>
        <begin position="55"/>
        <end position="72"/>
    </location>
</feature>
<feature type="compositionally biased region" description="Basic and acidic residues" evidence="1">
    <location>
        <begin position="25"/>
        <end position="43"/>
    </location>
</feature>